<accession>A0A2S5BF29</accession>
<dbReference type="PROSITE" id="PS50021">
    <property type="entry name" value="CH"/>
    <property type="match status" value="1"/>
</dbReference>
<dbReference type="STRING" id="741276.A0A2S5BF29"/>
<dbReference type="SMART" id="SM00015">
    <property type="entry name" value="IQ"/>
    <property type="match status" value="6"/>
</dbReference>
<dbReference type="InterPro" id="IPR000048">
    <property type="entry name" value="IQ_motif_EF-hand-BS"/>
</dbReference>
<feature type="domain" description="Calponin-homology (CH)" evidence="4">
    <location>
        <begin position="243"/>
        <end position="358"/>
    </location>
</feature>
<keyword evidence="6" id="KW-1185">Reference proteome</keyword>
<dbReference type="InterPro" id="IPR001936">
    <property type="entry name" value="RasGAP_dom"/>
</dbReference>
<dbReference type="Pfam" id="PF00307">
    <property type="entry name" value="CH"/>
    <property type="match status" value="1"/>
</dbReference>
<dbReference type="OrthoDB" id="775356at2759"/>
<sequence>MQRSVSSRPWPPESPVRGPSERAASPDKSLSGRPASVSYSPSTRWRADSTPFADASNHQAGSPLRARVDSQGTSSSHDKSSPERPSSRALSSSIMSSRDRPLSLYGNESPTLPTPFPQSPGRDRTLSASVGRSMGHRRAMTLPQLGFDGVDRSGSPKPDGSDFATAEAYVPGLPGRARLARPADSASPYAPSAVFQSSHGSYGSHSPGSMPPTPPRSRTMLLPSQAVKAIDRQRRDLVAYEYLCHLAEARSWLEAHITTRADPSQPLWGDSITDFEKSLRDGYALAHLARSLGGPSCQGPIYSEPSRDIRHIGNINIFFNLLSETGLPEIFRFESVDLYDGKNIPKVIYCIHALSHLLARRGLAESIDDLAGQIDFTDAEVGAAQKGLNDAGVRMPNFRGIGRALDRHEGGPTAPSPEEQERAEAARRAAEQERERAAAEAAAAEEERLRAEAEAAAAEAARQRAAERERELAAAAEEERRRQAAADEAKRAAAAAAAAEEQRRQAALEEATRVLPAFQAIVRGAQQRQRYFDHVDRVDAQEPAFLAFQAVARGHLSRLALSSKLVCLDSRQGAIVGIQAAIRGALARRQLAGDVCKLGEAAPAVVRLQAQLRGALARQSYRSKTLHLRKTATVRSVGGLQSIARAALARRQVQSQRQALDFVKPDVVGIQAHLRMWLARRKLLVRLEHVQMHDGNLVLLQSLLRGLLARQRDWSLRYHLSANATPMAALQALIRSRRQQARYNELRIGTNVSVDTIRSFMHLLDDSHHDYLGDLQVESMRKEVIACIRELHELEEDVKDLDIKIALLVKNKITHEVARAQRSKAGPSHLAKRGSPTAGPDDPFAGDVLDHHTRRKLELYQQLFWHLQTQPAYLARLSSILPQLSLREKMQRQLEATIFVIFGYAQGSREEYLWLQFLRVSLSARAKCVADTAHGGLTYSALLAQAAAAEELRHTQDLASFATGNFTFLRVLAHYARGPALRAYFDRCLASAIRTVASRADVDLNTDPVAVSSMRMFTRIYRQELSREEASSGTPSRRPKEVDYERALADQVTNGVFIQHLISLRKATSAFLRAILDSLEWMPFGTRFMARELYRALQARFPDAAEQECLRVVGNLLYYRLLQPAILAPETYGIVEGAIPPLQRQNLAQICKLLNQISVGRLFGQEQRYLVPMNTYIEASADEYQTWVRQGTSQYLILYVIEGVGADHLLRRSVIDVADAEAYYGVDAHQEAASGRVPVIYISPVDIYALHCILADQLHAIAPRESDPVRAIIHELGSVPADSASADAAHDPTSAVSLSLVTHTGPEEGPASTSRKLLEQTKRRVLAVLKVHPGSDLETVLAREVTEADEDEWAEIAEMHARRAAQDQAQNRPLIQRADDLYEMSFHQVKIATLGDILRLRQLGLVSKSDKYQGILNGIAQDIRSKHQRRLRRQNELASLHTTLLSLREKKQYYTEQIESYHLYIDQSMAGIQKKSKKRIVLPWTMQGSHERQLEREGKSYRFGSYKYSAQTLYDRGILLSVDSYSPRQFDKVTLTISSDDVGEFEFSLALGGTNAAPVKMRLADILEAQFVGRQAISLGDVARCNLNLLLELINRKFYA</sequence>
<evidence type="ECO:0008006" key="7">
    <source>
        <dbReference type="Google" id="ProtNLM"/>
    </source>
</evidence>
<reference evidence="5 6" key="1">
    <citation type="journal article" date="2018" name="Front. Microbiol.">
        <title>Prospects for Fungal Bioremediation of Acidic Radioactive Waste Sites: Characterization and Genome Sequence of Rhodotorula taiwanensis MD1149.</title>
        <authorList>
            <person name="Tkavc R."/>
            <person name="Matrosova V.Y."/>
            <person name="Grichenko O.E."/>
            <person name="Gostincar C."/>
            <person name="Volpe R.P."/>
            <person name="Klimenkova P."/>
            <person name="Gaidamakova E.K."/>
            <person name="Zhou C.E."/>
            <person name="Stewart B.J."/>
            <person name="Lyman M.G."/>
            <person name="Malfatti S.A."/>
            <person name="Rubinfeld B."/>
            <person name="Courtot M."/>
            <person name="Singh J."/>
            <person name="Dalgard C.L."/>
            <person name="Hamilton T."/>
            <person name="Frey K.G."/>
            <person name="Gunde-Cimerman N."/>
            <person name="Dugan L."/>
            <person name="Daly M.J."/>
        </authorList>
    </citation>
    <scope>NUCLEOTIDE SEQUENCE [LARGE SCALE GENOMIC DNA]</scope>
    <source>
        <strain evidence="5 6">MD1149</strain>
    </source>
</reference>
<evidence type="ECO:0000313" key="6">
    <source>
        <dbReference type="Proteomes" id="UP000237144"/>
    </source>
</evidence>
<evidence type="ECO:0000256" key="1">
    <source>
        <dbReference type="SAM" id="Coils"/>
    </source>
</evidence>
<dbReference type="Gene3D" id="1.10.506.10">
    <property type="entry name" value="GTPase Activation - p120gap, domain 1"/>
    <property type="match status" value="2"/>
</dbReference>
<feature type="region of interest" description="Disordered" evidence="2">
    <location>
        <begin position="177"/>
        <end position="219"/>
    </location>
</feature>
<dbReference type="SUPFAM" id="SSF47576">
    <property type="entry name" value="Calponin-homology domain, CH-domain"/>
    <property type="match status" value="1"/>
</dbReference>
<dbReference type="Pfam" id="PF00612">
    <property type="entry name" value="IQ"/>
    <property type="match status" value="3"/>
</dbReference>
<feature type="domain" description="Ras-GAP" evidence="3">
    <location>
        <begin position="943"/>
        <end position="1159"/>
    </location>
</feature>
<keyword evidence="1" id="KW-0175">Coiled coil</keyword>
<dbReference type="InterPro" id="IPR008936">
    <property type="entry name" value="Rho_GTPase_activation_prot"/>
</dbReference>
<comment type="caution">
    <text evidence="5">The sequence shown here is derived from an EMBL/GenBank/DDBJ whole genome shotgun (WGS) entry which is preliminary data.</text>
</comment>
<dbReference type="Pfam" id="PF00616">
    <property type="entry name" value="RasGAP"/>
    <property type="match status" value="1"/>
</dbReference>
<dbReference type="SUPFAM" id="SSF143885">
    <property type="entry name" value="RGC domain-like"/>
    <property type="match status" value="1"/>
</dbReference>
<dbReference type="PROSITE" id="PS50096">
    <property type="entry name" value="IQ"/>
    <property type="match status" value="5"/>
</dbReference>
<dbReference type="InterPro" id="IPR001715">
    <property type="entry name" value="CH_dom"/>
</dbReference>
<dbReference type="PANTHER" id="PTHR14149">
    <property type="entry name" value="RAS GTPASE-ACTIVATING PROTEIN WITH IQ MOTIF"/>
    <property type="match status" value="1"/>
</dbReference>
<feature type="coiled-coil region" evidence="1">
    <location>
        <begin position="777"/>
        <end position="811"/>
    </location>
</feature>
<dbReference type="InterPro" id="IPR000593">
    <property type="entry name" value="RasGAP_C"/>
</dbReference>
<feature type="region of interest" description="Disordered" evidence="2">
    <location>
        <begin position="1"/>
        <end position="164"/>
    </location>
</feature>
<dbReference type="SMART" id="SM00323">
    <property type="entry name" value="RasGAP"/>
    <property type="match status" value="1"/>
</dbReference>
<proteinExistence type="predicted"/>
<dbReference type="SMART" id="SM00033">
    <property type="entry name" value="CH"/>
    <property type="match status" value="1"/>
</dbReference>
<organism evidence="5 6">
    <name type="scientific">Rhodotorula taiwanensis</name>
    <dbReference type="NCBI Taxonomy" id="741276"/>
    <lineage>
        <taxon>Eukaryota</taxon>
        <taxon>Fungi</taxon>
        <taxon>Dikarya</taxon>
        <taxon>Basidiomycota</taxon>
        <taxon>Pucciniomycotina</taxon>
        <taxon>Microbotryomycetes</taxon>
        <taxon>Sporidiobolales</taxon>
        <taxon>Sporidiobolaceae</taxon>
        <taxon>Rhodotorula</taxon>
    </lineage>
</organism>
<dbReference type="Proteomes" id="UP000237144">
    <property type="component" value="Unassembled WGS sequence"/>
</dbReference>
<feature type="region of interest" description="Disordered" evidence="2">
    <location>
        <begin position="820"/>
        <end position="847"/>
    </location>
</feature>
<dbReference type="Gene3D" id="1.10.418.10">
    <property type="entry name" value="Calponin-like domain"/>
    <property type="match status" value="1"/>
</dbReference>
<dbReference type="CDD" id="cd21206">
    <property type="entry name" value="CH_IQGAP"/>
    <property type="match status" value="1"/>
</dbReference>
<evidence type="ECO:0000259" key="3">
    <source>
        <dbReference type="PROSITE" id="PS50018"/>
    </source>
</evidence>
<dbReference type="InterPro" id="IPR036872">
    <property type="entry name" value="CH_dom_sf"/>
</dbReference>
<dbReference type="GO" id="GO:0005096">
    <property type="term" value="F:GTPase activator activity"/>
    <property type="evidence" value="ECO:0007669"/>
    <property type="project" value="TreeGrafter"/>
</dbReference>
<evidence type="ECO:0000259" key="4">
    <source>
        <dbReference type="PROSITE" id="PS50021"/>
    </source>
</evidence>
<dbReference type="GO" id="GO:0005938">
    <property type="term" value="C:cell cortex"/>
    <property type="evidence" value="ECO:0007669"/>
    <property type="project" value="TreeGrafter"/>
</dbReference>
<evidence type="ECO:0000256" key="2">
    <source>
        <dbReference type="SAM" id="MobiDB-lite"/>
    </source>
</evidence>
<dbReference type="SUPFAM" id="SSF48350">
    <property type="entry name" value="GTPase activation domain, GAP"/>
    <property type="match status" value="1"/>
</dbReference>
<feature type="region of interest" description="Disordered" evidence="2">
    <location>
        <begin position="469"/>
        <end position="488"/>
    </location>
</feature>
<dbReference type="PANTHER" id="PTHR14149:SF14">
    <property type="entry name" value="CALPONIN-HOMOLOGY (CH) DOMAIN-CONTAINING PROTEIN"/>
    <property type="match status" value="1"/>
</dbReference>
<name>A0A2S5BF29_9BASI</name>
<feature type="compositionally biased region" description="Basic and acidic residues" evidence="2">
    <location>
        <begin position="76"/>
        <end position="86"/>
    </location>
</feature>
<dbReference type="Pfam" id="PF03836">
    <property type="entry name" value="RasGAP_C"/>
    <property type="match status" value="1"/>
</dbReference>
<gene>
    <name evidence="5" type="ORF">BMF94_1530</name>
</gene>
<feature type="compositionally biased region" description="Basic and acidic residues" evidence="2">
    <location>
        <begin position="419"/>
        <end position="438"/>
    </location>
</feature>
<evidence type="ECO:0000313" key="5">
    <source>
        <dbReference type="EMBL" id="POY75374.1"/>
    </source>
</evidence>
<protein>
    <recommendedName>
        <fullName evidence="7">Ras-GAP domain-containing protein</fullName>
    </recommendedName>
</protein>
<feature type="compositionally biased region" description="Low complexity" evidence="2">
    <location>
        <begin position="87"/>
        <end position="96"/>
    </location>
</feature>
<dbReference type="EMBL" id="PJQD01000016">
    <property type="protein sequence ID" value="POY75374.1"/>
    <property type="molecule type" value="Genomic_DNA"/>
</dbReference>
<dbReference type="PROSITE" id="PS50018">
    <property type="entry name" value="RAS_GTPASE_ACTIV_2"/>
    <property type="match status" value="1"/>
</dbReference>
<feature type="compositionally biased region" description="Low complexity" evidence="2">
    <location>
        <begin position="180"/>
        <end position="208"/>
    </location>
</feature>
<feature type="region of interest" description="Disordered" evidence="2">
    <location>
        <begin position="403"/>
        <end position="464"/>
    </location>
</feature>